<dbReference type="InterPro" id="IPR003959">
    <property type="entry name" value="ATPase_AAA_core"/>
</dbReference>
<dbReference type="RefSeq" id="XP_052125677.1">
    <property type="nucleotide sequence ID" value="XM_052269717.1"/>
</dbReference>
<organism evidence="3 4">
    <name type="scientific">Frankliniella occidentalis</name>
    <name type="common">Western flower thrips</name>
    <name type="synonym">Euthrips occidentalis</name>
    <dbReference type="NCBI Taxonomy" id="133901"/>
    <lineage>
        <taxon>Eukaryota</taxon>
        <taxon>Metazoa</taxon>
        <taxon>Ecdysozoa</taxon>
        <taxon>Arthropoda</taxon>
        <taxon>Hexapoda</taxon>
        <taxon>Insecta</taxon>
        <taxon>Pterygota</taxon>
        <taxon>Neoptera</taxon>
        <taxon>Paraneoptera</taxon>
        <taxon>Thysanoptera</taxon>
        <taxon>Terebrantia</taxon>
        <taxon>Thripoidea</taxon>
        <taxon>Thripidae</taxon>
        <taxon>Frankliniella</taxon>
    </lineage>
</organism>
<dbReference type="PANTHER" id="PTHR14690">
    <property type="entry name" value="IQ MOTIF CONTAINING WITH AAA DOMAIN 1"/>
    <property type="match status" value="1"/>
</dbReference>
<evidence type="ECO:0000256" key="1">
    <source>
        <dbReference type="SAM" id="MobiDB-lite"/>
    </source>
</evidence>
<dbReference type="InterPro" id="IPR052267">
    <property type="entry name" value="N-DRC_Component"/>
</dbReference>
<name>A0A9C6U8P4_FRAOC</name>
<dbReference type="PROSITE" id="PS50096">
    <property type="entry name" value="IQ"/>
    <property type="match status" value="1"/>
</dbReference>
<evidence type="ECO:0000313" key="3">
    <source>
        <dbReference type="Proteomes" id="UP000504606"/>
    </source>
</evidence>
<dbReference type="GeneID" id="113203029"/>
<dbReference type="InterPro" id="IPR027417">
    <property type="entry name" value="P-loop_NTPase"/>
</dbReference>
<feature type="compositionally biased region" description="Basic residues" evidence="1">
    <location>
        <begin position="475"/>
        <end position="499"/>
    </location>
</feature>
<dbReference type="PANTHER" id="PTHR14690:SF0">
    <property type="entry name" value="IQ MOTIF CONTAINING WITH AAA DOMAIN 1"/>
    <property type="match status" value="1"/>
</dbReference>
<dbReference type="Gene3D" id="3.40.50.300">
    <property type="entry name" value="P-loop containing nucleotide triphosphate hydrolases"/>
    <property type="match status" value="1"/>
</dbReference>
<dbReference type="AlphaFoldDB" id="A0A9C6U8P4"/>
<dbReference type="Pfam" id="PF00004">
    <property type="entry name" value="AAA"/>
    <property type="match status" value="1"/>
</dbReference>
<evidence type="ECO:0000313" key="4">
    <source>
        <dbReference type="RefSeq" id="XP_052125677.1"/>
    </source>
</evidence>
<keyword evidence="3" id="KW-1185">Reference proteome</keyword>
<feature type="domain" description="ATPase AAA-type core" evidence="2">
    <location>
        <begin position="585"/>
        <end position="706"/>
    </location>
</feature>
<gene>
    <name evidence="4" type="primary">LOC113203029</name>
</gene>
<dbReference type="GO" id="GO:0005524">
    <property type="term" value="F:ATP binding"/>
    <property type="evidence" value="ECO:0007669"/>
    <property type="project" value="InterPro"/>
</dbReference>
<sequence length="835" mass="95238">MSHSTYDKLWAEAQRTLDEATTIDTDLHGAKPQKDKKKASAVVCDLYVKYITVMNSLDQCYDQMVQPQKRILVRKLLDSTLGRMLELKHELVNLDLSEFSYYDDVLIDMRILPQEAEITIPQYYRREREEEIRQRRKTIDTILKRLGFYEDEGAEPEMTEDEATRLIQVHERARQGRLRAQFMREIRHMKDKAKPDPLADDKTGAGSRAAALKIQKIWRGFITRRKIRRRVIEEMLLIGKEDSLRVHVSAPDGITARCVPGMLPPVAVESEARRRSEEVREARRVVQHDHQRQYELALVHEKQHVLRTRGEIIKEEIADAARCWYMDYKANTGKFPDFPSEESGGSAVLFSRQGAESEMSKSTAPSSKDSKGKKDKTKKAQKEKDPAKKKPDDEEDPGFKMIPSVYLGDLINGCSVYQDVWAEKDERDNPAQTFYRDMILQEKEREVEAELRKTVDHMLRGELERLQAALDRDRARKGKKGKKASKKGRRGGKKNKKKKERDLTPDRTLESLFEELVANGIIRKYPEVPLAAFRGERSYGNHALRQLGKDPLPSLGDVRQAVLEYCVLPLGSPTIHATSPLVRSVLLAGPAGSGKHMLVHAVCSETGSVLFDLSAANIVGKYPGKTGLVMLVHLVSKVSRLLQPSVIFMDCAEKPFLKKVPKTDKTDPKRLKKDLPKLIKSIGPEDQVLLLGISRSPWECDQKALAQVYTKMILIPRPDYASRSFIWSELLFSYSGVNRQFDTAALAQISDGYTVGRILAVLRDVMTCKRILQMRVQPLTHAELVAALSRHDPVYKEEEEAFLSWFQRTPIGRRKARANELEELQRQGLEPQPAK</sequence>
<dbReference type="GO" id="GO:0016887">
    <property type="term" value="F:ATP hydrolysis activity"/>
    <property type="evidence" value="ECO:0007669"/>
    <property type="project" value="InterPro"/>
</dbReference>
<dbReference type="OrthoDB" id="3046016at2759"/>
<dbReference type="Gene3D" id="1.10.8.60">
    <property type="match status" value="1"/>
</dbReference>
<protein>
    <submittedName>
        <fullName evidence="4">Dynein regulatory complex protein 11 isoform X1</fullName>
    </submittedName>
</protein>
<accession>A0A9C6U8P4</accession>
<dbReference type="SUPFAM" id="SSF52540">
    <property type="entry name" value="P-loop containing nucleoside triphosphate hydrolases"/>
    <property type="match status" value="1"/>
</dbReference>
<evidence type="ECO:0000259" key="2">
    <source>
        <dbReference type="Pfam" id="PF00004"/>
    </source>
</evidence>
<feature type="compositionally biased region" description="Basic and acidic residues" evidence="1">
    <location>
        <begin position="368"/>
        <end position="392"/>
    </location>
</feature>
<feature type="region of interest" description="Disordered" evidence="1">
    <location>
        <begin position="468"/>
        <end position="505"/>
    </location>
</feature>
<reference evidence="4" key="1">
    <citation type="submission" date="2025-08" db="UniProtKB">
        <authorList>
            <consortium name="RefSeq"/>
        </authorList>
    </citation>
    <scope>IDENTIFICATION</scope>
    <source>
        <tissue evidence="4">Whole organism</tissue>
    </source>
</reference>
<dbReference type="Proteomes" id="UP000504606">
    <property type="component" value="Unplaced"/>
</dbReference>
<proteinExistence type="predicted"/>
<feature type="region of interest" description="Disordered" evidence="1">
    <location>
        <begin position="351"/>
        <end position="400"/>
    </location>
</feature>